<dbReference type="Proteomes" id="UP000001052">
    <property type="component" value="Chromosome"/>
</dbReference>
<dbReference type="PANTHER" id="PTHR43124">
    <property type="entry name" value="PURINE EFFLUX PUMP PBUE"/>
    <property type="match status" value="1"/>
</dbReference>
<dbReference type="OrthoDB" id="9812221at2"/>
<reference evidence="9" key="1">
    <citation type="submission" date="2009-09" db="EMBL/GenBank/DDBJ databases">
        <title>The complete chromosome of Desulfohalobium retbaense DSM 5692.</title>
        <authorList>
            <consortium name="US DOE Joint Genome Institute (JGI-PGF)"/>
            <person name="Lucas S."/>
            <person name="Copeland A."/>
            <person name="Lapidus A."/>
            <person name="Glavina del Rio T."/>
            <person name="Dalin E."/>
            <person name="Tice H."/>
            <person name="Bruce D."/>
            <person name="Goodwin L."/>
            <person name="Pitluck S."/>
            <person name="Kyrpides N."/>
            <person name="Mavromatis K."/>
            <person name="Ivanova N."/>
            <person name="Mikhailova N."/>
            <person name="Munk A.C."/>
            <person name="Brettin T."/>
            <person name="Detter J.C."/>
            <person name="Han C."/>
            <person name="Tapia R."/>
            <person name="Larimer F."/>
            <person name="Land M."/>
            <person name="Hauser L."/>
            <person name="Markowitz V."/>
            <person name="Cheng J.-F."/>
            <person name="Hugenholtz P."/>
            <person name="Woyke T."/>
            <person name="Wu D."/>
            <person name="Spring S."/>
            <person name="Klenk H.-P."/>
            <person name="Eisen J.A."/>
        </authorList>
    </citation>
    <scope>NUCLEOTIDE SEQUENCE [LARGE SCALE GENOMIC DNA]</scope>
    <source>
        <strain evidence="9">DSM 5692</strain>
    </source>
</reference>
<feature type="transmembrane region" description="Helical" evidence="6">
    <location>
        <begin position="132"/>
        <end position="151"/>
    </location>
</feature>
<evidence type="ECO:0000256" key="5">
    <source>
        <dbReference type="ARBA" id="ARBA00023136"/>
    </source>
</evidence>
<dbReference type="RefSeq" id="WP_015752542.1">
    <property type="nucleotide sequence ID" value="NC_013223.1"/>
</dbReference>
<dbReference type="AlphaFoldDB" id="C8X4C7"/>
<dbReference type="Pfam" id="PF07690">
    <property type="entry name" value="MFS_1"/>
    <property type="match status" value="1"/>
</dbReference>
<keyword evidence="4 6" id="KW-1133">Transmembrane helix</keyword>
<keyword evidence="9" id="KW-1185">Reference proteome</keyword>
<evidence type="ECO:0000259" key="7">
    <source>
        <dbReference type="PROSITE" id="PS50850"/>
    </source>
</evidence>
<dbReference type="PRINTS" id="PR01036">
    <property type="entry name" value="TCRTETB"/>
</dbReference>
<feature type="domain" description="Major facilitator superfamily (MFS) profile" evidence="7">
    <location>
        <begin position="9"/>
        <end position="387"/>
    </location>
</feature>
<keyword evidence="5 6" id="KW-0472">Membrane</keyword>
<evidence type="ECO:0000313" key="8">
    <source>
        <dbReference type="EMBL" id="ACV69401.1"/>
    </source>
</evidence>
<dbReference type="InterPro" id="IPR036259">
    <property type="entry name" value="MFS_trans_sf"/>
</dbReference>
<dbReference type="STRING" id="485915.Dret_2117"/>
<dbReference type="EMBL" id="CP001734">
    <property type="protein sequence ID" value="ACV69401.1"/>
    <property type="molecule type" value="Genomic_DNA"/>
</dbReference>
<evidence type="ECO:0000256" key="6">
    <source>
        <dbReference type="SAM" id="Phobius"/>
    </source>
</evidence>
<feature type="transmembrane region" description="Helical" evidence="6">
    <location>
        <begin position="208"/>
        <end position="233"/>
    </location>
</feature>
<feature type="transmembrane region" description="Helical" evidence="6">
    <location>
        <begin position="275"/>
        <end position="293"/>
    </location>
</feature>
<dbReference type="SUPFAM" id="SSF103473">
    <property type="entry name" value="MFS general substrate transporter"/>
    <property type="match status" value="1"/>
</dbReference>
<keyword evidence="2" id="KW-1003">Cell membrane</keyword>
<dbReference type="HOGENOM" id="CLU_001265_10_6_7"/>
<dbReference type="PANTHER" id="PTHR43124:SF3">
    <property type="entry name" value="CHLORAMPHENICOL EFFLUX PUMP RV0191"/>
    <property type="match status" value="1"/>
</dbReference>
<accession>C8X4C7</accession>
<proteinExistence type="predicted"/>
<reference evidence="8 9" key="2">
    <citation type="journal article" date="2010" name="Stand. Genomic Sci.">
        <title>Complete genome sequence of Desulfohalobium retbaense type strain (HR(100)).</title>
        <authorList>
            <person name="Spring S."/>
            <person name="Nolan M."/>
            <person name="Lapidus A."/>
            <person name="Glavina Del Rio T."/>
            <person name="Copeland A."/>
            <person name="Tice H."/>
            <person name="Cheng J.F."/>
            <person name="Lucas S."/>
            <person name="Land M."/>
            <person name="Chen F."/>
            <person name="Bruce D."/>
            <person name="Goodwin L."/>
            <person name="Pitluck S."/>
            <person name="Ivanova N."/>
            <person name="Mavromatis K."/>
            <person name="Mikhailova N."/>
            <person name="Pati A."/>
            <person name="Chen A."/>
            <person name="Palaniappan K."/>
            <person name="Hauser L."/>
            <person name="Chang Y.J."/>
            <person name="Jeffries C.D."/>
            <person name="Munk C."/>
            <person name="Kiss H."/>
            <person name="Chain P."/>
            <person name="Han C."/>
            <person name="Brettin T."/>
            <person name="Detter J.C."/>
            <person name="Schuler E."/>
            <person name="Goker M."/>
            <person name="Rohde M."/>
            <person name="Bristow J."/>
            <person name="Eisen J.A."/>
            <person name="Markowitz V."/>
            <person name="Hugenholtz P."/>
            <person name="Kyrpides N.C."/>
            <person name="Klenk H.P."/>
        </authorList>
    </citation>
    <scope>NUCLEOTIDE SEQUENCE [LARGE SCALE GENOMIC DNA]</scope>
    <source>
        <strain evidence="8 9">DSM 5692</strain>
    </source>
</reference>
<feature type="transmembrane region" description="Helical" evidence="6">
    <location>
        <begin position="44"/>
        <end position="63"/>
    </location>
</feature>
<keyword evidence="3 6" id="KW-0812">Transmembrane</keyword>
<dbReference type="InterPro" id="IPR050189">
    <property type="entry name" value="MFS_Efflux_Transporters"/>
</dbReference>
<feature type="transmembrane region" description="Helical" evidence="6">
    <location>
        <begin position="245"/>
        <end position="263"/>
    </location>
</feature>
<dbReference type="InterPro" id="IPR011701">
    <property type="entry name" value="MFS"/>
</dbReference>
<comment type="subcellular location">
    <subcellularLocation>
        <location evidence="1">Cell membrane</location>
        <topology evidence="1">Multi-pass membrane protein</topology>
    </subcellularLocation>
</comment>
<evidence type="ECO:0000256" key="4">
    <source>
        <dbReference type="ARBA" id="ARBA00022989"/>
    </source>
</evidence>
<organism evidence="8 9">
    <name type="scientific">Desulfohalobium retbaense (strain ATCC 49708 / DSM 5692 / JCM 16813 / HR100)</name>
    <dbReference type="NCBI Taxonomy" id="485915"/>
    <lineage>
        <taxon>Bacteria</taxon>
        <taxon>Pseudomonadati</taxon>
        <taxon>Thermodesulfobacteriota</taxon>
        <taxon>Desulfovibrionia</taxon>
        <taxon>Desulfovibrionales</taxon>
        <taxon>Desulfohalobiaceae</taxon>
        <taxon>Desulfohalobium</taxon>
    </lineage>
</organism>
<feature type="transmembrane region" description="Helical" evidence="6">
    <location>
        <begin position="364"/>
        <end position="383"/>
    </location>
</feature>
<feature type="transmembrane region" description="Helical" evidence="6">
    <location>
        <begin position="75"/>
        <end position="94"/>
    </location>
</feature>
<dbReference type="GO" id="GO:0005886">
    <property type="term" value="C:plasma membrane"/>
    <property type="evidence" value="ECO:0007669"/>
    <property type="project" value="UniProtKB-SubCell"/>
</dbReference>
<evidence type="ECO:0000313" key="9">
    <source>
        <dbReference type="Proteomes" id="UP000001052"/>
    </source>
</evidence>
<dbReference type="InterPro" id="IPR020846">
    <property type="entry name" value="MFS_dom"/>
</dbReference>
<dbReference type="CDD" id="cd17474">
    <property type="entry name" value="MFS_YfmO_like"/>
    <property type="match status" value="1"/>
</dbReference>
<feature type="transmembrane region" description="Helical" evidence="6">
    <location>
        <begin position="100"/>
        <end position="120"/>
    </location>
</feature>
<sequence length="391" mass="41649">MHELLKNRNLQILFAVTLMVVMGVSSIIPVLPTLIKVFDLTPETIGLVLTTFTLPGVLFTPVFGVLADRVGRKKILIPALLVFGIAGAACALVRNWELLLLLRFVQGTGAAAFGMINITIIGDLFSGTRRTAALGLNASILSVGTAVYPAVGGALAILGWYFPFALPLAAIPLALIVLWHLDNPEPDGGESLGDYFRNAAGQMRSRQALGLFLCTLGTFILLYGPFITFFPILLDTRFQATAPQIGLLISAASFITAIAASQLGRLAAHFSELCLLRSAFVFYGLAFAIIPFFTSFAWLLVPALLFGAAQALSIPNVMSLLNDIATPRTRAAFMAANGTLLRLGQTLAPLCMGGIFALGGLRAVFWSGTLLAACLFLLTHLLLRPQCGPQS</sequence>
<dbReference type="GO" id="GO:0022857">
    <property type="term" value="F:transmembrane transporter activity"/>
    <property type="evidence" value="ECO:0007669"/>
    <property type="project" value="InterPro"/>
</dbReference>
<evidence type="ECO:0000256" key="1">
    <source>
        <dbReference type="ARBA" id="ARBA00004651"/>
    </source>
</evidence>
<feature type="transmembrane region" description="Helical" evidence="6">
    <location>
        <begin position="12"/>
        <end position="32"/>
    </location>
</feature>
<dbReference type="PROSITE" id="PS50850">
    <property type="entry name" value="MFS"/>
    <property type="match status" value="1"/>
</dbReference>
<evidence type="ECO:0000256" key="3">
    <source>
        <dbReference type="ARBA" id="ARBA00022692"/>
    </source>
</evidence>
<feature type="transmembrane region" description="Helical" evidence="6">
    <location>
        <begin position="157"/>
        <end position="181"/>
    </location>
</feature>
<protein>
    <submittedName>
        <fullName evidence="8">Major facilitator superfamily MFS_1</fullName>
    </submittedName>
</protein>
<dbReference type="eggNOG" id="COG2814">
    <property type="taxonomic scope" value="Bacteria"/>
</dbReference>
<name>C8X4C7_DESRD</name>
<gene>
    <name evidence="8" type="ordered locus">Dret_2117</name>
</gene>
<dbReference type="Gene3D" id="1.20.1250.20">
    <property type="entry name" value="MFS general substrate transporter like domains"/>
    <property type="match status" value="1"/>
</dbReference>
<dbReference type="KEGG" id="drt:Dret_2117"/>
<evidence type="ECO:0000256" key="2">
    <source>
        <dbReference type="ARBA" id="ARBA00022475"/>
    </source>
</evidence>